<dbReference type="InterPro" id="IPR041628">
    <property type="entry name" value="ChlI/MoxR_AAA_lid"/>
</dbReference>
<accession>A0ABV4U9W2</accession>
<keyword evidence="3" id="KW-1185">Reference proteome</keyword>
<dbReference type="PANTHER" id="PTHR42759:SF1">
    <property type="entry name" value="MAGNESIUM-CHELATASE SUBUNIT CHLD"/>
    <property type="match status" value="1"/>
</dbReference>
<dbReference type="Proteomes" id="UP001575105">
    <property type="component" value="Unassembled WGS sequence"/>
</dbReference>
<feature type="domain" description="AAA+ ATPase" evidence="1">
    <location>
        <begin position="45"/>
        <end position="186"/>
    </location>
</feature>
<organism evidence="2 3">
    <name type="scientific">Natronomicrosphaera hydrolytica</name>
    <dbReference type="NCBI Taxonomy" id="3242702"/>
    <lineage>
        <taxon>Bacteria</taxon>
        <taxon>Pseudomonadati</taxon>
        <taxon>Planctomycetota</taxon>
        <taxon>Phycisphaerae</taxon>
        <taxon>Phycisphaerales</taxon>
        <taxon>Phycisphaeraceae</taxon>
        <taxon>Natronomicrosphaera</taxon>
    </lineage>
</organism>
<dbReference type="InterPro" id="IPR011703">
    <property type="entry name" value="ATPase_AAA-3"/>
</dbReference>
<dbReference type="EMBL" id="JBGUBD010000013">
    <property type="protein sequence ID" value="MFA9479890.1"/>
    <property type="molecule type" value="Genomic_DNA"/>
</dbReference>
<dbReference type="Pfam" id="PF17863">
    <property type="entry name" value="AAA_lid_2"/>
    <property type="match status" value="1"/>
</dbReference>
<reference evidence="2 3" key="1">
    <citation type="submission" date="2024-08" db="EMBL/GenBank/DDBJ databases">
        <title>Whole-genome sequencing of halo(alkali)philic microorganisms from hypersaline lakes.</title>
        <authorList>
            <person name="Sorokin D.Y."/>
            <person name="Merkel A.Y."/>
            <person name="Messina E."/>
            <person name="Yakimov M."/>
        </authorList>
    </citation>
    <scope>NUCLEOTIDE SEQUENCE [LARGE SCALE GENOMIC DNA]</scope>
    <source>
        <strain evidence="2 3">AB-hyl4</strain>
    </source>
</reference>
<dbReference type="InterPro" id="IPR003593">
    <property type="entry name" value="AAA+_ATPase"/>
</dbReference>
<dbReference type="Gene3D" id="3.40.50.300">
    <property type="entry name" value="P-loop containing nucleotide triphosphate hydrolases"/>
    <property type="match status" value="1"/>
</dbReference>
<sequence>MDEQVIEKLTLEDAADRLGSLREQLSKVIHGQRAVLDQLCVALLCGGHALLEGSPGTAKTLTVRALAMAMDCRMKRIQFTPDLMPSDIVGTNTYNLHTQTFELRPGPIFTDLLLADEINRAPAKTQAALLEAMSERHATIDGERELLSPVFTVFATQNPIEFEGTYPLPEAQQDRFLLKIPVPYPDVDAERDMLQAVHRGEAPERLEARGIEPVMTVAELQAMQRQLVDVQVEPGVMDYLLTLCRATREHDLLLMGASPRAAIHLLQASKASALLSGRDYVIPDDVVKMFTPVIGHRLVLSAEAEVSGEDAGSVQEQILDQTDVPR</sequence>
<dbReference type="InterPro" id="IPR050764">
    <property type="entry name" value="CbbQ/NirQ/NorQ/GpvN"/>
</dbReference>
<evidence type="ECO:0000313" key="2">
    <source>
        <dbReference type="EMBL" id="MFA9479890.1"/>
    </source>
</evidence>
<dbReference type="SMART" id="SM00382">
    <property type="entry name" value="AAA"/>
    <property type="match status" value="1"/>
</dbReference>
<gene>
    <name evidence="2" type="ORF">ACERK3_16525</name>
</gene>
<dbReference type="Gene3D" id="1.10.8.80">
    <property type="entry name" value="Magnesium chelatase subunit I, C-Terminal domain"/>
    <property type="match status" value="1"/>
</dbReference>
<proteinExistence type="predicted"/>
<dbReference type="CDD" id="cd00009">
    <property type="entry name" value="AAA"/>
    <property type="match status" value="1"/>
</dbReference>
<name>A0ABV4U9W2_9BACT</name>
<protein>
    <submittedName>
        <fullName evidence="2">AAA family ATPase</fullName>
    </submittedName>
</protein>
<dbReference type="PANTHER" id="PTHR42759">
    <property type="entry name" value="MOXR FAMILY PROTEIN"/>
    <property type="match status" value="1"/>
</dbReference>
<comment type="caution">
    <text evidence="2">The sequence shown here is derived from an EMBL/GenBank/DDBJ whole genome shotgun (WGS) entry which is preliminary data.</text>
</comment>
<dbReference type="PIRSF" id="PIRSF002849">
    <property type="entry name" value="AAA_ATPase_chaperone_MoxR_prd"/>
    <property type="match status" value="1"/>
</dbReference>
<dbReference type="Pfam" id="PF07726">
    <property type="entry name" value="AAA_3"/>
    <property type="match status" value="1"/>
</dbReference>
<evidence type="ECO:0000313" key="3">
    <source>
        <dbReference type="Proteomes" id="UP001575105"/>
    </source>
</evidence>
<dbReference type="InterPro" id="IPR027417">
    <property type="entry name" value="P-loop_NTPase"/>
</dbReference>
<evidence type="ECO:0000259" key="1">
    <source>
        <dbReference type="SMART" id="SM00382"/>
    </source>
</evidence>
<dbReference type="RefSeq" id="WP_425346816.1">
    <property type="nucleotide sequence ID" value="NZ_JBGUBD010000013.1"/>
</dbReference>
<dbReference type="SUPFAM" id="SSF52540">
    <property type="entry name" value="P-loop containing nucleoside triphosphate hydrolases"/>
    <property type="match status" value="1"/>
</dbReference>